<dbReference type="PANTHER" id="PTHR42904:SF12">
    <property type="entry name" value="ADP-RIBOSE PYROPHOSPHATASE-RELATED"/>
    <property type="match status" value="1"/>
</dbReference>
<dbReference type="InterPro" id="IPR020084">
    <property type="entry name" value="NUDIX_hydrolase_CS"/>
</dbReference>
<gene>
    <name evidence="6" type="ORF">SAMN05660477_01285</name>
</gene>
<reference evidence="6 7" key="1">
    <citation type="submission" date="2017-02" db="EMBL/GenBank/DDBJ databases">
        <authorList>
            <person name="Peterson S.W."/>
        </authorList>
    </citation>
    <scope>NUCLEOTIDE SEQUENCE [LARGE SCALE GENOMIC DNA]</scope>
    <source>
        <strain evidence="6 7">DSM 22323</strain>
    </source>
</reference>
<accession>A0A1T5ECR0</accession>
<evidence type="ECO:0000313" key="6">
    <source>
        <dbReference type="EMBL" id="SKB81589.1"/>
    </source>
</evidence>
<dbReference type="OrthoDB" id="9786141at2"/>
<dbReference type="InterPro" id="IPR015797">
    <property type="entry name" value="NUDIX_hydrolase-like_dom_sf"/>
</dbReference>
<dbReference type="CDD" id="cd04681">
    <property type="entry name" value="NUDIX_Hydrolase"/>
    <property type="match status" value="1"/>
</dbReference>
<evidence type="ECO:0000256" key="4">
    <source>
        <dbReference type="ARBA" id="ARBA00022842"/>
    </source>
</evidence>
<evidence type="ECO:0000256" key="2">
    <source>
        <dbReference type="ARBA" id="ARBA00022723"/>
    </source>
</evidence>
<dbReference type="RefSeq" id="WP_079666548.1">
    <property type="nucleotide sequence ID" value="NZ_FUYZ01000003.1"/>
</dbReference>
<dbReference type="GO" id="GO:0035529">
    <property type="term" value="F:NADH pyrophosphatase activity"/>
    <property type="evidence" value="ECO:0007669"/>
    <property type="project" value="TreeGrafter"/>
</dbReference>
<dbReference type="STRING" id="619805.SAMN05660477_01285"/>
<evidence type="ECO:0000313" key="7">
    <source>
        <dbReference type="Proteomes" id="UP000191112"/>
    </source>
</evidence>
<dbReference type="Proteomes" id="UP000191112">
    <property type="component" value="Unassembled WGS sequence"/>
</dbReference>
<dbReference type="PROSITE" id="PS51462">
    <property type="entry name" value="NUDIX"/>
    <property type="match status" value="1"/>
</dbReference>
<keyword evidence="3" id="KW-0378">Hydrolase</keyword>
<keyword evidence="4" id="KW-0460">Magnesium</keyword>
<dbReference type="InterPro" id="IPR050241">
    <property type="entry name" value="NAD-cap_RNA_hydrolase_NudC"/>
</dbReference>
<dbReference type="GO" id="GO:0046872">
    <property type="term" value="F:metal ion binding"/>
    <property type="evidence" value="ECO:0007669"/>
    <property type="project" value="UniProtKB-KW"/>
</dbReference>
<dbReference type="GO" id="GO:0006742">
    <property type="term" value="P:NADP+ catabolic process"/>
    <property type="evidence" value="ECO:0007669"/>
    <property type="project" value="TreeGrafter"/>
</dbReference>
<dbReference type="GO" id="GO:0005829">
    <property type="term" value="C:cytosol"/>
    <property type="evidence" value="ECO:0007669"/>
    <property type="project" value="TreeGrafter"/>
</dbReference>
<feature type="domain" description="Nudix hydrolase" evidence="5">
    <location>
        <begin position="32"/>
        <end position="167"/>
    </location>
</feature>
<protein>
    <submittedName>
        <fullName evidence="6">NUDIX domain-containing protein</fullName>
    </submittedName>
</protein>
<dbReference type="GO" id="GO:0019677">
    <property type="term" value="P:NAD+ catabolic process"/>
    <property type="evidence" value="ECO:0007669"/>
    <property type="project" value="TreeGrafter"/>
</dbReference>
<evidence type="ECO:0000256" key="1">
    <source>
        <dbReference type="ARBA" id="ARBA00001946"/>
    </source>
</evidence>
<comment type="cofactor">
    <cofactor evidence="1">
        <name>Mg(2+)</name>
        <dbReference type="ChEBI" id="CHEBI:18420"/>
    </cofactor>
</comment>
<name>A0A1T5ECR0_9FLAO</name>
<dbReference type="SUPFAM" id="SSF55811">
    <property type="entry name" value="Nudix"/>
    <property type="match status" value="1"/>
</dbReference>
<keyword evidence="7" id="KW-1185">Reference proteome</keyword>
<dbReference type="InterPro" id="IPR000086">
    <property type="entry name" value="NUDIX_hydrolase_dom"/>
</dbReference>
<keyword evidence="2" id="KW-0479">Metal-binding</keyword>
<evidence type="ECO:0000256" key="3">
    <source>
        <dbReference type="ARBA" id="ARBA00022801"/>
    </source>
</evidence>
<dbReference type="PROSITE" id="PS00893">
    <property type="entry name" value="NUDIX_BOX"/>
    <property type="match status" value="1"/>
</dbReference>
<dbReference type="Gene3D" id="3.90.79.10">
    <property type="entry name" value="Nucleoside Triphosphate Pyrophosphohydrolase"/>
    <property type="match status" value="1"/>
</dbReference>
<dbReference type="Pfam" id="PF00293">
    <property type="entry name" value="NUDIX"/>
    <property type="match status" value="1"/>
</dbReference>
<dbReference type="AlphaFoldDB" id="A0A1T5ECR0"/>
<sequence>MNQLQYCPKCGNKSLNWDGEKKWSCGQCDYTMYHNCAGAVAVVIRCGEEIFLTKRNQNPAIGKMDLSGGFVDPKESAEETCRRELKEELNIDIDISKLKYLTSAPNVYHYKDIDYNTLDLFYEYEVSEKFVPELEEHEVSDFVWIKKEDINLDDIAFDSQRNFFKTY</sequence>
<dbReference type="PANTHER" id="PTHR42904">
    <property type="entry name" value="NUDIX HYDROLASE, NUDC SUBFAMILY"/>
    <property type="match status" value="1"/>
</dbReference>
<organism evidence="6 7">
    <name type="scientific">Soonwooa buanensis</name>
    <dbReference type="NCBI Taxonomy" id="619805"/>
    <lineage>
        <taxon>Bacteria</taxon>
        <taxon>Pseudomonadati</taxon>
        <taxon>Bacteroidota</taxon>
        <taxon>Flavobacteriia</taxon>
        <taxon>Flavobacteriales</taxon>
        <taxon>Weeksellaceae</taxon>
        <taxon>Chryseobacterium group</taxon>
        <taxon>Soonwooa</taxon>
    </lineage>
</organism>
<evidence type="ECO:0000259" key="5">
    <source>
        <dbReference type="PROSITE" id="PS51462"/>
    </source>
</evidence>
<dbReference type="EMBL" id="FUYZ01000003">
    <property type="protein sequence ID" value="SKB81589.1"/>
    <property type="molecule type" value="Genomic_DNA"/>
</dbReference>
<proteinExistence type="predicted"/>